<protein>
    <recommendedName>
        <fullName evidence="3">Reverse transcriptase domain-containing protein</fullName>
    </recommendedName>
</protein>
<comment type="caution">
    <text evidence="1">The sequence shown here is derived from an EMBL/GenBank/DDBJ whole genome shotgun (WGS) entry which is preliminary data.</text>
</comment>
<evidence type="ECO:0000313" key="1">
    <source>
        <dbReference type="EMBL" id="TRX90496.1"/>
    </source>
</evidence>
<dbReference type="PANTHER" id="PTHR37015:SF1">
    <property type="entry name" value="REVERSE TRANSCRIPTASE DOMAIN-CONTAINING PROTEIN"/>
    <property type="match status" value="1"/>
</dbReference>
<keyword evidence="2" id="KW-1185">Reference proteome</keyword>
<dbReference type="EMBL" id="VFLP01000055">
    <property type="protein sequence ID" value="TRX90496.1"/>
    <property type="molecule type" value="Genomic_DNA"/>
</dbReference>
<dbReference type="OrthoDB" id="74545at2759"/>
<gene>
    <name evidence="1" type="ORF">FHL15_008665</name>
</gene>
<reference evidence="2" key="1">
    <citation type="submission" date="2019-06" db="EMBL/GenBank/DDBJ databases">
        <title>Draft genome sequence of the griseofulvin-producing fungus Xylaria cubensis strain G536.</title>
        <authorList>
            <person name="Mead M.E."/>
            <person name="Raja H.A."/>
            <person name="Steenwyk J.L."/>
            <person name="Knowles S.L."/>
            <person name="Oberlies N.H."/>
            <person name="Rokas A."/>
        </authorList>
    </citation>
    <scope>NUCLEOTIDE SEQUENCE [LARGE SCALE GENOMIC DNA]</scope>
    <source>
        <strain evidence="2">G536</strain>
    </source>
</reference>
<dbReference type="AlphaFoldDB" id="A0A553HRB5"/>
<dbReference type="STRING" id="2512241.A0A553HRB5"/>
<dbReference type="Proteomes" id="UP000319160">
    <property type="component" value="Unassembled WGS sequence"/>
</dbReference>
<evidence type="ECO:0000313" key="2">
    <source>
        <dbReference type="Proteomes" id="UP000319160"/>
    </source>
</evidence>
<sequence length="924" mass="106114">MAQPSLVLSQTMQSISLTKIRELEKQRDRYESRKNEVLAAAEKHPDNIRERITELLRGVQNLCETELAEDTQVLNVDVWLQQSAYDASIPFQMLQSYEALLRSKLEVQSRKLGIGHLWSRLVTEWMNSTTPISEAPDADGGSDEVNRQEKRLKELCEKFEEVVFTPLETDEARIEQYMQGLFSSDEAKKSLTSLRFQIQVHEEALFSREEPFNREVLGWCINGLLAEDLLSDEKQVILREFLGSPVVLNEIADVLNMRFADFDNWSWEAGEQGIPVLPRPQLNGKYRIWMDEDVLQAIFIHYVGIKNCVGLKGALTRFLNRQDVSRHDGAWNWQAGEAMSSVDRVRFEYFSGKKLVSSSGVDNTRSNIFRESFFLSQLPASETTIGKNRAYVNDGNVEEDDEEKAKDGKAPENFNIKQKLLRTLATESIVHRTLYGEAVVIQSDLQWYATGLSHSTIFAVMRFLGFSERTVSFYRKVLQAPLNMVSTPGESPTGEPRTRQRGVPMAHAPEKLTGEMILFIMDLAVNKATGMLLYRLHDDMFLCGQASRCAQAWQEMEEFADVMGVEFNKNKTGSVYLINPEKSRDAEIEAALPKGVVRIGHLLLDQDSGEWVLDQDQIGEHVAQLQKQLAACNNILDWVKTWNSCISRFFSHTLGEPGYCFGLKHVDSVLETYQRIQKVLFEPIDLPQDGKNQATIEGSVVDYLKSKIEERFGVSDVPDVFIFLPERMGGLGVKNPFIPYLAYRNWFLEYEPVSSADKIMRTYLQTEKEEYDEARKVLGRLNSTEKRLDRVRLLYPENQWFEYARLVLDKVLVPGEESDFMSFEEYTRYRESTSRALVAAYNRLLKVPSQKGAKLELFVTKALRRAGIKDLEDPIALQIQWVLQLYQDELKERWGGFRLVDEKYLPLGLLAMMRRKAVRWTMVL</sequence>
<evidence type="ECO:0008006" key="3">
    <source>
        <dbReference type="Google" id="ProtNLM"/>
    </source>
</evidence>
<accession>A0A553HRB5</accession>
<organism evidence="1 2">
    <name type="scientific">Xylaria flabelliformis</name>
    <dbReference type="NCBI Taxonomy" id="2512241"/>
    <lineage>
        <taxon>Eukaryota</taxon>
        <taxon>Fungi</taxon>
        <taxon>Dikarya</taxon>
        <taxon>Ascomycota</taxon>
        <taxon>Pezizomycotina</taxon>
        <taxon>Sordariomycetes</taxon>
        <taxon>Xylariomycetidae</taxon>
        <taxon>Xylariales</taxon>
        <taxon>Xylariaceae</taxon>
        <taxon>Xylaria</taxon>
    </lineage>
</organism>
<proteinExistence type="predicted"/>
<name>A0A553HRB5_9PEZI</name>
<dbReference type="PANTHER" id="PTHR37015">
    <property type="entry name" value="REVERSE TRANSCRIPTASE DOMAIN-CONTAINING PROTEIN"/>
    <property type="match status" value="1"/>
</dbReference>